<dbReference type="PANTHER" id="PTHR45138">
    <property type="entry name" value="REGULATORY COMPONENTS OF SENSORY TRANSDUCTION SYSTEM"/>
    <property type="match status" value="1"/>
</dbReference>
<feature type="domain" description="GGDEF" evidence="4">
    <location>
        <begin position="255"/>
        <end position="387"/>
    </location>
</feature>
<evidence type="ECO:0000259" key="4">
    <source>
        <dbReference type="PROSITE" id="PS50887"/>
    </source>
</evidence>
<keyword evidence="3" id="KW-1133">Transmembrane helix</keyword>
<feature type="transmembrane region" description="Helical" evidence="3">
    <location>
        <begin position="98"/>
        <end position="118"/>
    </location>
</feature>
<feature type="transmembrane region" description="Helical" evidence="3">
    <location>
        <begin position="153"/>
        <end position="175"/>
    </location>
</feature>
<feature type="transmembrane region" description="Helical" evidence="3">
    <location>
        <begin position="6"/>
        <end position="27"/>
    </location>
</feature>
<sequence length="388" mass="42309">MLLLDPFTLFISNALLHLALMLALAIISRLAPDILAIRLWMRGHGLMALAIVLMAVMALLSPEARPPLKLLIGGLLMSALLLMLAGLRHFFGLRPLPLALRVGYVLALLGLAGLMQWSPDVPLAGVWQASVLIVLLLGCGHVLWRQRGHLRPIVLLACLASLGGMTLGLCGRLSLLVYSIFLGEQGLQWRQLSDVLGLMVAMIGGISMAMSFWLLISDRMLHTLRRMAEEDPLTGVLNRRGFQRATARMLANQPGRVAVLMLDVDHFKRINDNYGHAAGDQVLRCMGDALRDALLASDIFARLGGEEFCVVLGELDERNAEAIGERIRQRFQRKTGLLSQAEGCTLSIGMAMGTPPVDSLAELMARADLALYHSKAEGRDQLSVYADG</sequence>
<dbReference type="EMBL" id="QJKI01000037">
    <property type="protein sequence ID" value="PXX73724.1"/>
    <property type="molecule type" value="Genomic_DNA"/>
</dbReference>
<gene>
    <name evidence="5" type="ORF">DFR34_1374</name>
</gene>
<evidence type="ECO:0000313" key="5">
    <source>
        <dbReference type="EMBL" id="PXX73724.1"/>
    </source>
</evidence>
<dbReference type="RefSeq" id="WP_146215190.1">
    <property type="nucleotide sequence ID" value="NZ_JAKLKZ010000001.1"/>
</dbReference>
<keyword evidence="6" id="KW-1185">Reference proteome</keyword>
<dbReference type="SMART" id="SM00267">
    <property type="entry name" value="GGDEF"/>
    <property type="match status" value="1"/>
</dbReference>
<dbReference type="Proteomes" id="UP000247555">
    <property type="component" value="Unassembled WGS sequence"/>
</dbReference>
<evidence type="ECO:0000256" key="2">
    <source>
        <dbReference type="ARBA" id="ARBA00034247"/>
    </source>
</evidence>
<dbReference type="Gene3D" id="3.30.70.270">
    <property type="match status" value="1"/>
</dbReference>
<dbReference type="PROSITE" id="PS50887">
    <property type="entry name" value="GGDEF"/>
    <property type="match status" value="1"/>
</dbReference>
<proteinExistence type="predicted"/>
<keyword evidence="3" id="KW-0812">Transmembrane</keyword>
<dbReference type="InterPro" id="IPR029787">
    <property type="entry name" value="Nucleotide_cyclase"/>
</dbReference>
<dbReference type="PANTHER" id="PTHR45138:SF9">
    <property type="entry name" value="DIGUANYLATE CYCLASE DGCM-RELATED"/>
    <property type="match status" value="1"/>
</dbReference>
<feature type="transmembrane region" description="Helical" evidence="3">
    <location>
        <begin position="124"/>
        <end position="144"/>
    </location>
</feature>
<dbReference type="FunFam" id="3.30.70.270:FF:000001">
    <property type="entry name" value="Diguanylate cyclase domain protein"/>
    <property type="match status" value="1"/>
</dbReference>
<dbReference type="EC" id="2.7.7.65" evidence="1"/>
<comment type="caution">
    <text evidence="5">The sequence shown here is derived from an EMBL/GenBank/DDBJ whole genome shotgun (WGS) entry which is preliminary data.</text>
</comment>
<dbReference type="SUPFAM" id="SSF55073">
    <property type="entry name" value="Nucleotide cyclase"/>
    <property type="match status" value="1"/>
</dbReference>
<dbReference type="GO" id="GO:0052621">
    <property type="term" value="F:diguanylate cyclase activity"/>
    <property type="evidence" value="ECO:0007669"/>
    <property type="project" value="UniProtKB-EC"/>
</dbReference>
<keyword evidence="3" id="KW-0472">Membrane</keyword>
<dbReference type="NCBIfam" id="TIGR00254">
    <property type="entry name" value="GGDEF"/>
    <property type="match status" value="1"/>
</dbReference>
<dbReference type="InterPro" id="IPR000160">
    <property type="entry name" value="GGDEF_dom"/>
</dbReference>
<organism evidence="5 6">
    <name type="scientific">Rivihabitans pingtungensis</name>
    <dbReference type="NCBI Taxonomy" id="1054498"/>
    <lineage>
        <taxon>Bacteria</taxon>
        <taxon>Pseudomonadati</taxon>
        <taxon>Pseudomonadota</taxon>
        <taxon>Betaproteobacteria</taxon>
        <taxon>Neisseriales</taxon>
        <taxon>Aquaspirillaceae</taxon>
        <taxon>Rivihabitans</taxon>
    </lineage>
</organism>
<feature type="transmembrane region" description="Helical" evidence="3">
    <location>
        <begin position="195"/>
        <end position="216"/>
    </location>
</feature>
<evidence type="ECO:0000256" key="1">
    <source>
        <dbReference type="ARBA" id="ARBA00012528"/>
    </source>
</evidence>
<dbReference type="InterPro" id="IPR043128">
    <property type="entry name" value="Rev_trsase/Diguanyl_cyclase"/>
</dbReference>
<dbReference type="CDD" id="cd01949">
    <property type="entry name" value="GGDEF"/>
    <property type="match status" value="1"/>
</dbReference>
<dbReference type="Pfam" id="PF00990">
    <property type="entry name" value="GGDEF"/>
    <property type="match status" value="1"/>
</dbReference>
<evidence type="ECO:0000256" key="3">
    <source>
        <dbReference type="SAM" id="Phobius"/>
    </source>
</evidence>
<accession>A0A318KBN5</accession>
<reference evidence="5 6" key="1">
    <citation type="submission" date="2018-05" db="EMBL/GenBank/DDBJ databases">
        <title>Genomic Encyclopedia of Type Strains, Phase IV (KMG-IV): sequencing the most valuable type-strain genomes for metagenomic binning, comparative biology and taxonomic classification.</title>
        <authorList>
            <person name="Goeker M."/>
        </authorList>
    </citation>
    <scope>NUCLEOTIDE SEQUENCE [LARGE SCALE GENOMIC DNA]</scope>
    <source>
        <strain evidence="5 6">DSM 29661</strain>
    </source>
</reference>
<evidence type="ECO:0000313" key="6">
    <source>
        <dbReference type="Proteomes" id="UP000247555"/>
    </source>
</evidence>
<protein>
    <recommendedName>
        <fullName evidence="1">diguanylate cyclase</fullName>
        <ecNumber evidence="1">2.7.7.65</ecNumber>
    </recommendedName>
</protein>
<dbReference type="OrthoDB" id="8522032at2"/>
<feature type="transmembrane region" description="Helical" evidence="3">
    <location>
        <begin position="72"/>
        <end position="91"/>
    </location>
</feature>
<name>A0A318KBN5_9NEIS</name>
<feature type="transmembrane region" description="Helical" evidence="3">
    <location>
        <begin position="39"/>
        <end position="60"/>
    </location>
</feature>
<comment type="catalytic activity">
    <reaction evidence="2">
        <text>2 GTP = 3',3'-c-di-GMP + 2 diphosphate</text>
        <dbReference type="Rhea" id="RHEA:24898"/>
        <dbReference type="ChEBI" id="CHEBI:33019"/>
        <dbReference type="ChEBI" id="CHEBI:37565"/>
        <dbReference type="ChEBI" id="CHEBI:58805"/>
        <dbReference type="EC" id="2.7.7.65"/>
    </reaction>
</comment>
<dbReference type="InterPro" id="IPR050469">
    <property type="entry name" value="Diguanylate_Cyclase"/>
</dbReference>
<dbReference type="AlphaFoldDB" id="A0A318KBN5"/>